<evidence type="ECO:0000256" key="3">
    <source>
        <dbReference type="ARBA" id="ARBA00022729"/>
    </source>
</evidence>
<evidence type="ECO:0000256" key="1">
    <source>
        <dbReference type="ARBA" id="ARBA00004418"/>
    </source>
</evidence>
<dbReference type="SUPFAM" id="SSF53850">
    <property type="entry name" value="Periplasmic binding protein-like II"/>
    <property type="match status" value="1"/>
</dbReference>
<sequence length="300" mass="31453">MDQLTLGVFSPSVLLEVARCTGRLAEVDLDVRDVSVPSSPAQFTSLRAGHYDAVFTSPDNVLAYRFLPANPLGDLLDVEIVAGIDRGLGLCLGVRPDVTDPADLRGGRLGVDVPNSGFAFVAYALLEELGLSVRDVEIVALGSTPKRASALHTGGCDVTVLNAGNELAARGQGCSVLADVTCLGPYLGTVVARMRQAPGAEMVDRLIQTLAETSAAIVGGELEREAREAAARLLGLALELAAEHVAVLQDPARGLIPGGTVDTASLSTLVELRRRFLPVPELDDLVSRLDEVTRNGVLIA</sequence>
<reference evidence="4 5" key="1">
    <citation type="submission" date="2019-11" db="EMBL/GenBank/DDBJ databases">
        <authorList>
            <person name="Holert J."/>
        </authorList>
    </citation>
    <scope>NUCLEOTIDE SEQUENCE [LARGE SCALE GENOMIC DNA]</scope>
    <source>
        <strain evidence="4">BC8_1</strain>
    </source>
</reference>
<dbReference type="EMBL" id="CACSIP010000035">
    <property type="protein sequence ID" value="CAA0129242.1"/>
    <property type="molecule type" value="Genomic_DNA"/>
</dbReference>
<dbReference type="RefSeq" id="WP_159233444.1">
    <property type="nucleotide sequence ID" value="NZ_CACSIP010000035.1"/>
</dbReference>
<proteinExistence type="inferred from homology"/>
<comment type="subcellular location">
    <subcellularLocation>
        <location evidence="1">Periplasm</location>
    </subcellularLocation>
</comment>
<keyword evidence="5" id="KW-1185">Reference proteome</keyword>
<evidence type="ECO:0000313" key="4">
    <source>
        <dbReference type="EMBL" id="CAA0129242.1"/>
    </source>
</evidence>
<accession>A0A5S9R691</accession>
<comment type="similarity">
    <text evidence="2">Belongs to the bacterial solute-binding protein SsuA/TauA family.</text>
</comment>
<dbReference type="AlphaFoldDB" id="A0A5S9R691"/>
<dbReference type="Gene3D" id="3.40.190.10">
    <property type="entry name" value="Periplasmic binding protein-like II"/>
    <property type="match status" value="2"/>
</dbReference>
<protein>
    <recommendedName>
        <fullName evidence="6">SsuA/THI5-like domain-containing protein</fullName>
    </recommendedName>
</protein>
<dbReference type="Proteomes" id="UP000430146">
    <property type="component" value="Unassembled WGS sequence"/>
</dbReference>
<name>A0A5S9R691_MYCVN</name>
<keyword evidence="3" id="KW-0732">Signal</keyword>
<evidence type="ECO:0000256" key="2">
    <source>
        <dbReference type="ARBA" id="ARBA00010742"/>
    </source>
</evidence>
<dbReference type="GO" id="GO:0042597">
    <property type="term" value="C:periplasmic space"/>
    <property type="evidence" value="ECO:0007669"/>
    <property type="project" value="UniProtKB-SubCell"/>
</dbReference>
<dbReference type="OrthoDB" id="3664795at2"/>
<gene>
    <name evidence="4" type="ORF">AELLOGFF_05467</name>
</gene>
<dbReference type="PANTHER" id="PTHR30024">
    <property type="entry name" value="ALIPHATIC SULFONATES-BINDING PROTEIN-RELATED"/>
    <property type="match status" value="1"/>
</dbReference>
<dbReference type="PANTHER" id="PTHR30024:SF47">
    <property type="entry name" value="TAURINE-BINDING PERIPLASMIC PROTEIN"/>
    <property type="match status" value="1"/>
</dbReference>
<evidence type="ECO:0000313" key="5">
    <source>
        <dbReference type="Proteomes" id="UP000430146"/>
    </source>
</evidence>
<organism evidence="4 5">
    <name type="scientific">Mycolicibacterium vanbaalenii</name>
    <name type="common">Mycobacterium vanbaalenii</name>
    <dbReference type="NCBI Taxonomy" id="110539"/>
    <lineage>
        <taxon>Bacteria</taxon>
        <taxon>Bacillati</taxon>
        <taxon>Actinomycetota</taxon>
        <taxon>Actinomycetes</taxon>
        <taxon>Mycobacteriales</taxon>
        <taxon>Mycobacteriaceae</taxon>
        <taxon>Mycolicibacterium</taxon>
    </lineage>
</organism>
<evidence type="ECO:0008006" key="6">
    <source>
        <dbReference type="Google" id="ProtNLM"/>
    </source>
</evidence>